<reference evidence="1 2" key="1">
    <citation type="journal article" date="2020" name="Antonie Van Leeuwenhoek">
        <title>Stenotrophomonas cyclobalanopsidis sp. nov., isolated from the leaf spot disease of Cyclobalanopsis patelliformis.</title>
        <authorList>
            <person name="Bian D.R."/>
            <person name="Xue H."/>
            <person name="Piao C.G."/>
            <person name="Li Y."/>
        </authorList>
    </citation>
    <scope>NUCLEOTIDE SEQUENCE [LARGE SCALE GENOMIC DNA]</scope>
    <source>
        <strain evidence="1 2">TPQG1-4</strain>
    </source>
</reference>
<dbReference type="EMBL" id="VYKI01000010">
    <property type="protein sequence ID" value="KAA8998707.1"/>
    <property type="molecule type" value="Genomic_DNA"/>
</dbReference>
<comment type="caution">
    <text evidence="1">The sequence shown here is derived from an EMBL/GenBank/DDBJ whole genome shotgun (WGS) entry which is preliminary data.</text>
</comment>
<dbReference type="Proteomes" id="UP000326367">
    <property type="component" value="Unassembled WGS sequence"/>
</dbReference>
<name>A0ABQ6T0Y3_9GAMM</name>
<organism evidence="1 2">
    <name type="scientific">Stenotrophomonas cyclobalanopsidis</name>
    <dbReference type="NCBI Taxonomy" id="2771362"/>
    <lineage>
        <taxon>Bacteria</taxon>
        <taxon>Pseudomonadati</taxon>
        <taxon>Pseudomonadota</taxon>
        <taxon>Gammaproteobacteria</taxon>
        <taxon>Lysobacterales</taxon>
        <taxon>Lysobacteraceae</taxon>
        <taxon>Stenotrophomonas</taxon>
    </lineage>
</organism>
<protein>
    <recommendedName>
        <fullName evidence="3">DUF4145 domain-containing protein</fullName>
    </recommendedName>
</protein>
<evidence type="ECO:0000313" key="1">
    <source>
        <dbReference type="EMBL" id="KAA8998707.1"/>
    </source>
</evidence>
<keyword evidence="2" id="KW-1185">Reference proteome</keyword>
<accession>A0ABQ6T0Y3</accession>
<dbReference type="RefSeq" id="WP_150454606.1">
    <property type="nucleotide sequence ID" value="NZ_VYKI01000010.1"/>
</dbReference>
<evidence type="ECO:0000313" key="2">
    <source>
        <dbReference type="Proteomes" id="UP000326367"/>
    </source>
</evidence>
<proteinExistence type="predicted"/>
<gene>
    <name evidence="1" type="ORF">FJU31_09915</name>
</gene>
<sequence length="181" mass="20703">MATPFVVNPDVPNYMQVMGHHVTAHAAIGLHFSESNPDNADLSRKELETLRAACLQVQQHRDMMALLAFLEACFRLDYASRKRLNLKDGLSKVLTKLFNRKRNKAALMDDIVKAWLQQGVLTHHQYDRINSAFQLRHWIAHGQYWSPAKIKPHDLWEVTEFVESLVNARLFQSDGIDLAGA</sequence>
<evidence type="ECO:0008006" key="3">
    <source>
        <dbReference type="Google" id="ProtNLM"/>
    </source>
</evidence>